<dbReference type="InterPro" id="IPR014729">
    <property type="entry name" value="Rossmann-like_a/b/a_fold"/>
</dbReference>
<feature type="domain" description="Methionyl/Valyl/Leucyl/Isoleucyl-tRNA synthetase anticodon-binding" evidence="11">
    <location>
        <begin position="823"/>
        <end position="930"/>
    </location>
</feature>
<dbReference type="GO" id="GO:0005524">
    <property type="term" value="F:ATP binding"/>
    <property type="evidence" value="ECO:0007669"/>
    <property type="project" value="UniProtKB-KW"/>
</dbReference>
<dbReference type="InterPro" id="IPR015413">
    <property type="entry name" value="Methionyl/Leucyl_tRNA_Synth"/>
</dbReference>
<feature type="domain" description="Methionyl/Leucyl tRNA synthetase" evidence="12">
    <location>
        <begin position="131"/>
        <end position="263"/>
    </location>
</feature>
<proteinExistence type="inferred from homology"/>
<evidence type="ECO:0000313" key="14">
    <source>
        <dbReference type="EMBL" id="OAY24602.1"/>
    </source>
</evidence>
<keyword evidence="15" id="KW-1185">Reference proteome</keyword>
<evidence type="ECO:0000256" key="3">
    <source>
        <dbReference type="ARBA" id="ARBA00022598"/>
    </source>
</evidence>
<reference evidence="15" key="1">
    <citation type="journal article" date="2016" name="Nat. Biotechnol.">
        <title>Sequencing wild and cultivated cassava and related species reveals extensive interspecific hybridization and genetic diversity.</title>
        <authorList>
            <person name="Bredeson J.V."/>
            <person name="Lyons J.B."/>
            <person name="Prochnik S.E."/>
            <person name="Wu G.A."/>
            <person name="Ha C.M."/>
            <person name="Edsinger-Gonzales E."/>
            <person name="Grimwood J."/>
            <person name="Schmutz J."/>
            <person name="Rabbi I.Y."/>
            <person name="Egesi C."/>
            <person name="Nauluvula P."/>
            <person name="Lebot V."/>
            <person name="Ndunguru J."/>
            <person name="Mkamilo G."/>
            <person name="Bart R.S."/>
            <person name="Setter T.L."/>
            <person name="Gleadow R.M."/>
            <person name="Kulakow P."/>
            <person name="Ferguson M.E."/>
            <person name="Rounsley S."/>
            <person name="Rokhsar D.S."/>
        </authorList>
    </citation>
    <scope>NUCLEOTIDE SEQUENCE [LARGE SCALE GENOMIC DNA]</scope>
    <source>
        <strain evidence="15">cv. AM560-2</strain>
    </source>
</reference>
<dbReference type="Gene3D" id="3.40.50.620">
    <property type="entry name" value="HUPs"/>
    <property type="match status" value="2"/>
</dbReference>
<evidence type="ECO:0000256" key="1">
    <source>
        <dbReference type="ARBA" id="ARBA00005594"/>
    </source>
</evidence>
<keyword evidence="6 9" id="KW-0648">Protein biosynthesis</keyword>
<dbReference type="NCBIfam" id="TIGR00396">
    <property type="entry name" value="leuS_bact"/>
    <property type="match status" value="1"/>
</dbReference>
<dbReference type="GO" id="GO:0006429">
    <property type="term" value="P:leucyl-tRNA aminoacylation"/>
    <property type="evidence" value="ECO:0000318"/>
    <property type="project" value="GO_Central"/>
</dbReference>
<dbReference type="GO" id="GO:0005829">
    <property type="term" value="C:cytosol"/>
    <property type="evidence" value="ECO:0000318"/>
    <property type="project" value="GO_Central"/>
</dbReference>
<dbReference type="OrthoDB" id="15954at2759"/>
<evidence type="ECO:0000256" key="6">
    <source>
        <dbReference type="ARBA" id="ARBA00022917"/>
    </source>
</evidence>
<dbReference type="Pfam" id="PF13603">
    <property type="entry name" value="tRNA-synt_1_2"/>
    <property type="match status" value="1"/>
</dbReference>
<dbReference type="STRING" id="3983.A0A2C9U493"/>
<name>A0A2C9U493_MANES</name>
<dbReference type="PRINTS" id="PR00985">
    <property type="entry name" value="TRNASYNTHLEU"/>
</dbReference>
<dbReference type="Pfam" id="PF00133">
    <property type="entry name" value="tRNA-synt_1"/>
    <property type="match status" value="1"/>
</dbReference>
<dbReference type="InterPro" id="IPR013155">
    <property type="entry name" value="M/V/L/I-tRNA-synth_anticd-bd"/>
</dbReference>
<evidence type="ECO:0000256" key="7">
    <source>
        <dbReference type="ARBA" id="ARBA00023146"/>
    </source>
</evidence>
<dbReference type="SUPFAM" id="SSF47323">
    <property type="entry name" value="Anticodon-binding domain of a subclass of class I aminoacyl-tRNA synthetases"/>
    <property type="match status" value="1"/>
</dbReference>
<sequence>MNAPSFTLTKMLPSSYFHHHNLPFSTQKPLPSKPSISSHNNLCIPRRAYTYSFNNLSYGFKRSVVKSQLNEKVNKVEDLEQKQNQKQPLMNRAYPFHEIEPKWQRYWEDNHTFRTPDEVDTSKPKFYVLDMFPYPSGSGLHVGHPLGYTATDILARFKRMQGYNVLHPMGWDAFGLPAEQYAIETGTHPKITTLRNINRFRFQLKSLGFSYDWDREISTIEPEYYKWTQWIFLQLLKRGLAYQAEVPVNWCPALGTVLANEEVVDGVSERGGHPVIRKPMRQWMLKITAYADRLLEDLDGLDWPESIKEMQRNWIGRSEGAEMDFHVLDDGGKERDIKITVYTTRPDTIFGATYLVVAPEHSLLSSLVSHAQSRSVEEYKDLASRKSDLERTELQKEKTGVFSGCYAKNPANGESIPIWVADYVLGSYGTGAIMAVPAHDTRDYEFAAKYDIPICWVVKPDGEDSQNSGMAYAGEGTILNSSNSTMGLDINGFSSKVAACKVIEWAEKTGNGKKKVNYKLRDWLFARQRYWGEPIPVVFLEDTGEGVPLLETDLPLKLPELDDFTPTGTGEPPLSKAISWVTTIDPLSGKPARRETSTMPQWAGSCWYYLRYMDPKNSKELVDKTKEMYWSPVDVYVGGAEHAVLHLLYSRFWHKVLYDIGVVSTEEPFKCVINQGIILGEVQYIAYKDPDGNYVSADSADMLGELHQEIIPEEKVMKSGDSFVLKDDYKIHLVARAHKMSKSRGNVVNPDDVVAEYGADSLRLYEMFMGPFRDSKIWSTSGIEGVHRFLGRTWRLIVGPLLPNGALRDGTVTVDDEPTFVQLRALHKCIAKVTEEIEGTRFNTGISAMMEFINAAYKWDKLPRSIMEAFVLLLSPYAPHIAEELWFRLGHSNSLAYEPFPEANPAYLKDAFVVLPVQINGKTRGTIQVEEGCSEEDAFRFASQDEKLSKYLDGKSIKKRIFVPGKILNVILGPQNFKAGVR</sequence>
<dbReference type="EMBL" id="CM004403">
    <property type="protein sequence ID" value="OAY24602.1"/>
    <property type="molecule type" value="Genomic_DNA"/>
</dbReference>
<dbReference type="InterPro" id="IPR009008">
    <property type="entry name" value="Val/Leu/Ile-tRNA-synth_edit"/>
</dbReference>
<dbReference type="Pfam" id="PF08264">
    <property type="entry name" value="Anticodon_1"/>
    <property type="match status" value="1"/>
</dbReference>
<dbReference type="SUPFAM" id="SSF52374">
    <property type="entry name" value="Nucleotidylyl transferase"/>
    <property type="match status" value="1"/>
</dbReference>
<dbReference type="HAMAP" id="MF_00049_B">
    <property type="entry name" value="Leu_tRNA_synth_B"/>
    <property type="match status" value="1"/>
</dbReference>
<dbReference type="InterPro" id="IPR002302">
    <property type="entry name" value="Leu-tRNA-ligase"/>
</dbReference>
<dbReference type="PANTHER" id="PTHR43740:SF2">
    <property type="entry name" value="LEUCINE--TRNA LIGASE, MITOCHONDRIAL"/>
    <property type="match status" value="1"/>
</dbReference>
<dbReference type="InterPro" id="IPR009080">
    <property type="entry name" value="tRNAsynth_Ia_anticodon-bd"/>
</dbReference>
<dbReference type="GO" id="GO:0004823">
    <property type="term" value="F:leucine-tRNA ligase activity"/>
    <property type="evidence" value="ECO:0000318"/>
    <property type="project" value="GO_Central"/>
</dbReference>
<evidence type="ECO:0000256" key="5">
    <source>
        <dbReference type="ARBA" id="ARBA00022840"/>
    </source>
</evidence>
<dbReference type="PANTHER" id="PTHR43740">
    <property type="entry name" value="LEUCYL-TRNA SYNTHETASE"/>
    <property type="match status" value="1"/>
</dbReference>
<dbReference type="InterPro" id="IPR002300">
    <property type="entry name" value="aa-tRNA-synth_Ia"/>
</dbReference>
<comment type="caution">
    <text evidence="14">The sequence shown here is derived from an EMBL/GenBank/DDBJ whole genome shotgun (WGS) entry which is preliminary data.</text>
</comment>
<dbReference type="Gramene" id="Manes.17G028300.1.v8.1">
    <property type="protein sequence ID" value="Manes.17G028300.1.v8.1.CDS"/>
    <property type="gene ID" value="Manes.17G028300.v8.1"/>
</dbReference>
<evidence type="ECO:0000259" key="12">
    <source>
        <dbReference type="Pfam" id="PF09334"/>
    </source>
</evidence>
<dbReference type="FunFam" id="1.10.730.10:FF:000012">
    <property type="entry name" value="Leucine--tRNA ligase"/>
    <property type="match status" value="1"/>
</dbReference>
<dbReference type="FunFam" id="1.10.730.10:FF:000011">
    <property type="entry name" value="Leucine--tRNA ligase chloroplastic/mitochondrial"/>
    <property type="match status" value="1"/>
</dbReference>
<evidence type="ECO:0000256" key="2">
    <source>
        <dbReference type="ARBA" id="ARBA00013164"/>
    </source>
</evidence>
<dbReference type="Proteomes" id="UP000091857">
    <property type="component" value="Chromosome 17"/>
</dbReference>
<dbReference type="Gene3D" id="1.10.730.10">
    <property type="entry name" value="Isoleucyl-tRNA Synthetase, Domain 1"/>
    <property type="match status" value="1"/>
</dbReference>
<evidence type="ECO:0000313" key="15">
    <source>
        <dbReference type="Proteomes" id="UP000091857"/>
    </source>
</evidence>
<keyword evidence="4 9" id="KW-0547">Nucleotide-binding</keyword>
<gene>
    <name evidence="14" type="ORF">MANES_17G028300v8</name>
</gene>
<evidence type="ECO:0000259" key="13">
    <source>
        <dbReference type="Pfam" id="PF13603"/>
    </source>
</evidence>
<dbReference type="InterPro" id="IPR025709">
    <property type="entry name" value="Leu_tRNA-synth_edit"/>
</dbReference>
<keyword evidence="3 9" id="KW-0436">Ligase</keyword>
<dbReference type="Gene3D" id="3.90.740.10">
    <property type="entry name" value="Valyl/Leucyl/Isoleucyl-tRNA synthetase, editing domain"/>
    <property type="match status" value="1"/>
</dbReference>
<organism evidence="14 15">
    <name type="scientific">Manihot esculenta</name>
    <name type="common">Cassava</name>
    <name type="synonym">Jatropha manihot</name>
    <dbReference type="NCBI Taxonomy" id="3983"/>
    <lineage>
        <taxon>Eukaryota</taxon>
        <taxon>Viridiplantae</taxon>
        <taxon>Streptophyta</taxon>
        <taxon>Embryophyta</taxon>
        <taxon>Tracheophyta</taxon>
        <taxon>Spermatophyta</taxon>
        <taxon>Magnoliopsida</taxon>
        <taxon>eudicotyledons</taxon>
        <taxon>Gunneridae</taxon>
        <taxon>Pentapetalae</taxon>
        <taxon>rosids</taxon>
        <taxon>fabids</taxon>
        <taxon>Malpighiales</taxon>
        <taxon>Euphorbiaceae</taxon>
        <taxon>Crotonoideae</taxon>
        <taxon>Manihoteae</taxon>
        <taxon>Manihot</taxon>
    </lineage>
</organism>
<accession>A0A2C9U493</accession>
<dbReference type="GO" id="GO:0005739">
    <property type="term" value="C:mitochondrion"/>
    <property type="evidence" value="ECO:0007669"/>
    <property type="project" value="UniProtKB-ARBA"/>
</dbReference>
<evidence type="ECO:0000256" key="8">
    <source>
        <dbReference type="ARBA" id="ARBA00047469"/>
    </source>
</evidence>
<comment type="catalytic activity">
    <reaction evidence="8">
        <text>tRNA(Leu) + L-leucine + ATP = L-leucyl-tRNA(Leu) + AMP + diphosphate</text>
        <dbReference type="Rhea" id="RHEA:11688"/>
        <dbReference type="Rhea" id="RHEA-COMP:9613"/>
        <dbReference type="Rhea" id="RHEA-COMP:9622"/>
        <dbReference type="ChEBI" id="CHEBI:30616"/>
        <dbReference type="ChEBI" id="CHEBI:33019"/>
        <dbReference type="ChEBI" id="CHEBI:57427"/>
        <dbReference type="ChEBI" id="CHEBI:78442"/>
        <dbReference type="ChEBI" id="CHEBI:78494"/>
        <dbReference type="ChEBI" id="CHEBI:456215"/>
        <dbReference type="EC" id="6.1.1.4"/>
    </reaction>
</comment>
<dbReference type="FunFam" id="3.40.50.620:FF:000077">
    <property type="entry name" value="Leucine--tRNA ligase"/>
    <property type="match status" value="1"/>
</dbReference>
<evidence type="ECO:0000259" key="11">
    <source>
        <dbReference type="Pfam" id="PF08264"/>
    </source>
</evidence>
<dbReference type="EC" id="6.1.1.4" evidence="2"/>
<dbReference type="CDD" id="cd07958">
    <property type="entry name" value="Anticodon_Ia_Leu_BEm"/>
    <property type="match status" value="1"/>
</dbReference>
<feature type="domain" description="Aminoacyl-tRNA synthetase class Ia" evidence="10">
    <location>
        <begin position="737"/>
        <end position="767"/>
    </location>
</feature>
<comment type="similarity">
    <text evidence="1 9">Belongs to the class-I aminoacyl-tRNA synthetase family.</text>
</comment>
<keyword evidence="7 9" id="KW-0030">Aminoacyl-tRNA synthetase</keyword>
<dbReference type="FunFam" id="3.40.50.620:FF:000056">
    <property type="entry name" value="Leucine--tRNA ligase"/>
    <property type="match status" value="1"/>
</dbReference>
<dbReference type="FunFam" id="3.90.740.10:FF:000049">
    <property type="entry name" value="Os01g0120300 protein"/>
    <property type="match status" value="1"/>
</dbReference>
<evidence type="ECO:0000256" key="4">
    <source>
        <dbReference type="ARBA" id="ARBA00022741"/>
    </source>
</evidence>
<keyword evidence="5 9" id="KW-0067">ATP-binding</keyword>
<dbReference type="Pfam" id="PF09334">
    <property type="entry name" value="tRNA-synt_1g"/>
    <property type="match status" value="1"/>
</dbReference>
<evidence type="ECO:0000256" key="9">
    <source>
        <dbReference type="RuleBase" id="RU363039"/>
    </source>
</evidence>
<protein>
    <recommendedName>
        <fullName evidence="2">leucine--tRNA ligase</fullName>
        <ecNumber evidence="2">6.1.1.4</ecNumber>
    </recommendedName>
</protein>
<dbReference type="CDD" id="cd00812">
    <property type="entry name" value="LeuRS_core"/>
    <property type="match status" value="1"/>
</dbReference>
<evidence type="ECO:0000259" key="10">
    <source>
        <dbReference type="Pfam" id="PF00133"/>
    </source>
</evidence>
<feature type="domain" description="Leucyl-tRNA synthetase editing" evidence="13">
    <location>
        <begin position="312"/>
        <end position="498"/>
    </location>
</feature>
<dbReference type="SUPFAM" id="SSF50677">
    <property type="entry name" value="ValRS/IleRS/LeuRS editing domain"/>
    <property type="match status" value="1"/>
</dbReference>
<dbReference type="GO" id="GO:0002161">
    <property type="term" value="F:aminoacyl-tRNA deacylase activity"/>
    <property type="evidence" value="ECO:0007669"/>
    <property type="project" value="InterPro"/>
</dbReference>
<dbReference type="AlphaFoldDB" id="A0A2C9U493"/>